<dbReference type="Pfam" id="PF20789">
    <property type="entry name" value="4HBT_3C"/>
    <property type="match status" value="1"/>
</dbReference>
<dbReference type="InterPro" id="IPR049450">
    <property type="entry name" value="ACOT8-like_C"/>
</dbReference>
<dbReference type="Pfam" id="PF13622">
    <property type="entry name" value="4HBT_3"/>
    <property type="match status" value="1"/>
</dbReference>
<evidence type="ECO:0000313" key="4">
    <source>
        <dbReference type="Proteomes" id="UP000515811"/>
    </source>
</evidence>
<name>A0A7G9RQI3_9BURK</name>
<protein>
    <submittedName>
        <fullName evidence="3">Thioesterase family protein</fullName>
    </submittedName>
</protein>
<reference evidence="3 4" key="1">
    <citation type="submission" date="2020-08" db="EMBL/GenBank/DDBJ databases">
        <title>Genome sequence of Diaphorobacter ruginosibacter DSM 27467T.</title>
        <authorList>
            <person name="Hyun D.-W."/>
            <person name="Bae J.-W."/>
        </authorList>
    </citation>
    <scope>NUCLEOTIDE SEQUENCE [LARGE SCALE GENOMIC DNA]</scope>
    <source>
        <strain evidence="3 4">DSM 27467</strain>
    </source>
</reference>
<dbReference type="InterPro" id="IPR029069">
    <property type="entry name" value="HotDog_dom_sf"/>
</dbReference>
<dbReference type="Proteomes" id="UP000515811">
    <property type="component" value="Chromosome"/>
</dbReference>
<dbReference type="PANTHER" id="PTHR38110">
    <property type="entry name" value="CHROMOSOME 23, WHOLE GENOME SHOTGUN SEQUENCE"/>
    <property type="match status" value="1"/>
</dbReference>
<accession>A0A7G9RQI3</accession>
<dbReference type="RefSeq" id="WP_187598103.1">
    <property type="nucleotide sequence ID" value="NZ_CP060714.1"/>
</dbReference>
<gene>
    <name evidence="3" type="ORF">H9K76_02955</name>
</gene>
<keyword evidence="4" id="KW-1185">Reference proteome</keyword>
<dbReference type="SUPFAM" id="SSF54637">
    <property type="entry name" value="Thioesterase/thiol ester dehydrase-isomerase"/>
    <property type="match status" value="2"/>
</dbReference>
<dbReference type="PANTHER" id="PTHR38110:SF1">
    <property type="entry name" value="THIOESTERASE DOMAIN-CONTAINING PROTEIN"/>
    <property type="match status" value="1"/>
</dbReference>
<dbReference type="AlphaFoldDB" id="A0A7G9RQI3"/>
<feature type="domain" description="Acyl-CoA thioesterase-like N-terminal HotDog" evidence="1">
    <location>
        <begin position="30"/>
        <end position="115"/>
    </location>
</feature>
<evidence type="ECO:0000313" key="3">
    <source>
        <dbReference type="EMBL" id="QNN57858.1"/>
    </source>
</evidence>
<dbReference type="InterPro" id="IPR052389">
    <property type="entry name" value="Sec_Metab_Biosynth-Assoc"/>
</dbReference>
<sequence>MTHQATTHPLDDALALQARDNGVFVGHTTQAYWNMVGPFGGITAASMLQAVMQHPQLLGEPISLTVNFAGAVMEGDFTIRANPVRTNRSTQHWMLTLEQPGPDGQMMVATTATVVTAVRRETWSVSDCPMPKVPDASHFERAAPDFPAQWLNAYDMRPVTGNFPKAWDGGGDASLSQLWVRDMPERSLDFVSLAAASDLFFPRIWLRRAKRVPIGTVSITTYFHATGAQLAQTGSSYLFAQAQAQELRNGFFDQTAQLWNAEGLMLATSNQIVYYKE</sequence>
<dbReference type="EMBL" id="CP060714">
    <property type="protein sequence ID" value="QNN57858.1"/>
    <property type="molecule type" value="Genomic_DNA"/>
</dbReference>
<dbReference type="Gene3D" id="2.40.160.210">
    <property type="entry name" value="Acyl-CoA thioesterase, double hotdog domain"/>
    <property type="match status" value="1"/>
</dbReference>
<dbReference type="InterPro" id="IPR049449">
    <property type="entry name" value="TesB_ACOT8-like_N"/>
</dbReference>
<proteinExistence type="predicted"/>
<dbReference type="InterPro" id="IPR042171">
    <property type="entry name" value="Acyl-CoA_hotdog"/>
</dbReference>
<dbReference type="KEGG" id="drg:H9K76_02955"/>
<feature type="domain" description="Acyl-CoA thioesterase-like C-terminal" evidence="2">
    <location>
        <begin position="141"/>
        <end position="274"/>
    </location>
</feature>
<organism evidence="3 4">
    <name type="scientific">Diaphorobacter ruginosibacter</name>
    <dbReference type="NCBI Taxonomy" id="1715720"/>
    <lineage>
        <taxon>Bacteria</taxon>
        <taxon>Pseudomonadati</taxon>
        <taxon>Pseudomonadota</taxon>
        <taxon>Betaproteobacteria</taxon>
        <taxon>Burkholderiales</taxon>
        <taxon>Comamonadaceae</taxon>
        <taxon>Diaphorobacter</taxon>
    </lineage>
</organism>
<evidence type="ECO:0000259" key="1">
    <source>
        <dbReference type="Pfam" id="PF13622"/>
    </source>
</evidence>
<evidence type="ECO:0000259" key="2">
    <source>
        <dbReference type="Pfam" id="PF20789"/>
    </source>
</evidence>